<dbReference type="InterPro" id="IPR036397">
    <property type="entry name" value="RNaseH_sf"/>
</dbReference>
<dbReference type="GO" id="GO:0003676">
    <property type="term" value="F:nucleic acid binding"/>
    <property type="evidence" value="ECO:0007669"/>
    <property type="project" value="InterPro"/>
</dbReference>
<dbReference type="Gene3D" id="3.30.420.10">
    <property type="entry name" value="Ribonuclease H-like superfamily/Ribonuclease H"/>
    <property type="match status" value="1"/>
</dbReference>
<dbReference type="Proteomes" id="UP000534783">
    <property type="component" value="Unassembled WGS sequence"/>
</dbReference>
<name>A0A7X6IDD4_9BACT</name>
<dbReference type="RefSeq" id="WP_168063591.1">
    <property type="nucleotide sequence ID" value="NZ_VTOW01000009.1"/>
</dbReference>
<keyword evidence="3" id="KW-1185">Reference proteome</keyword>
<evidence type="ECO:0000313" key="3">
    <source>
        <dbReference type="Proteomes" id="UP000534783"/>
    </source>
</evidence>
<dbReference type="Pfam" id="PF13358">
    <property type="entry name" value="DDE_3"/>
    <property type="match status" value="1"/>
</dbReference>
<feature type="domain" description="Tc1-like transposase DDE" evidence="1">
    <location>
        <begin position="51"/>
        <end position="171"/>
    </location>
</feature>
<dbReference type="AlphaFoldDB" id="A0A7X6IDD4"/>
<reference evidence="2 3" key="1">
    <citation type="journal article" date="2020" name="Nature">
        <title>Bacterial chemolithoautotrophy via manganese oxidation.</title>
        <authorList>
            <person name="Yu H."/>
            <person name="Leadbetter J.R."/>
        </authorList>
    </citation>
    <scope>NUCLEOTIDE SEQUENCE [LARGE SCALE GENOMIC DNA]</scope>
    <source>
        <strain evidence="2 3">Mn-1</strain>
    </source>
</reference>
<protein>
    <recommendedName>
        <fullName evidence="1">Tc1-like transposase DDE domain-containing protein</fullName>
    </recommendedName>
</protein>
<evidence type="ECO:0000259" key="1">
    <source>
        <dbReference type="Pfam" id="PF13358"/>
    </source>
</evidence>
<dbReference type="EMBL" id="VTOW01000009">
    <property type="protein sequence ID" value="NKE73628.1"/>
    <property type="molecule type" value="Genomic_DNA"/>
</dbReference>
<accession>A0A7X6IDD4</accession>
<evidence type="ECO:0000313" key="2">
    <source>
        <dbReference type="EMBL" id="NKE73628.1"/>
    </source>
</evidence>
<gene>
    <name evidence="2" type="ORF">MNODULE_22995</name>
</gene>
<sequence>MGFERPGGNLPIPKPPLLMGDPHRSVQPLFDGHPLRPKVIFNLIELPVWQKSRGRLILTAALELLSNQVTHFYSPKKNTDEMIKLLEVLLKQYKNEDRIFFSWDAASWHASKKLYEKVNEVNSPGCREINKTPIVKRAPLPSCARFLNVIESIFSGMAKTIIHNSNYYSVEDCMVAIDRDFTERNQYFKENPRRAGNKLWGKEISRAELSESNNCKDPKYTR</sequence>
<proteinExistence type="predicted"/>
<dbReference type="InterPro" id="IPR038717">
    <property type="entry name" value="Tc1-like_DDE_dom"/>
</dbReference>
<organism evidence="2 3">
    <name type="scientific">Candidatus Manganitrophus noduliformans</name>
    <dbReference type="NCBI Taxonomy" id="2606439"/>
    <lineage>
        <taxon>Bacteria</taxon>
        <taxon>Pseudomonadati</taxon>
        <taxon>Nitrospirota</taxon>
        <taxon>Nitrospiria</taxon>
        <taxon>Candidatus Troglogloeales</taxon>
        <taxon>Candidatus Manganitrophaceae</taxon>
        <taxon>Candidatus Manganitrophus</taxon>
    </lineage>
</organism>
<comment type="caution">
    <text evidence="2">The sequence shown here is derived from an EMBL/GenBank/DDBJ whole genome shotgun (WGS) entry which is preliminary data.</text>
</comment>